<feature type="region of interest" description="Disordered" evidence="2">
    <location>
        <begin position="123"/>
        <end position="170"/>
    </location>
</feature>
<dbReference type="GeneID" id="7831683"/>
<protein>
    <submittedName>
        <fullName evidence="3">Uncharacterized protein</fullName>
    </submittedName>
</protein>
<evidence type="ECO:0000256" key="1">
    <source>
        <dbReference type="SAM" id="Coils"/>
    </source>
</evidence>
<reference evidence="4" key="1">
    <citation type="journal article" date="2006" name="PLoS Biol.">
        <title>Macronuclear genome sequence of the ciliate Tetrahymena thermophila, a model eukaryote.</title>
        <authorList>
            <person name="Eisen J.A."/>
            <person name="Coyne R.S."/>
            <person name="Wu M."/>
            <person name="Wu D."/>
            <person name="Thiagarajan M."/>
            <person name="Wortman J.R."/>
            <person name="Badger J.H."/>
            <person name="Ren Q."/>
            <person name="Amedeo P."/>
            <person name="Jones K.M."/>
            <person name="Tallon L.J."/>
            <person name="Delcher A.L."/>
            <person name="Salzberg S.L."/>
            <person name="Silva J.C."/>
            <person name="Haas B.J."/>
            <person name="Majoros W.H."/>
            <person name="Farzad M."/>
            <person name="Carlton J.M."/>
            <person name="Smith R.K. Jr."/>
            <person name="Garg J."/>
            <person name="Pearlman R.E."/>
            <person name="Karrer K.M."/>
            <person name="Sun L."/>
            <person name="Manning G."/>
            <person name="Elde N.C."/>
            <person name="Turkewitz A.P."/>
            <person name="Asai D.J."/>
            <person name="Wilkes D.E."/>
            <person name="Wang Y."/>
            <person name="Cai H."/>
            <person name="Collins K."/>
            <person name="Stewart B.A."/>
            <person name="Lee S.R."/>
            <person name="Wilamowska K."/>
            <person name="Weinberg Z."/>
            <person name="Ruzzo W.L."/>
            <person name="Wloga D."/>
            <person name="Gaertig J."/>
            <person name="Frankel J."/>
            <person name="Tsao C.-C."/>
            <person name="Gorovsky M.A."/>
            <person name="Keeling P.J."/>
            <person name="Waller R.F."/>
            <person name="Patron N.J."/>
            <person name="Cherry J.M."/>
            <person name="Stover N.A."/>
            <person name="Krieger C.J."/>
            <person name="del Toro C."/>
            <person name="Ryder H.F."/>
            <person name="Williamson S.C."/>
            <person name="Barbeau R.A."/>
            <person name="Hamilton E.P."/>
            <person name="Orias E."/>
        </authorList>
    </citation>
    <scope>NUCLEOTIDE SEQUENCE [LARGE SCALE GENOMIC DNA]</scope>
    <source>
        <strain evidence="4">SB210</strain>
    </source>
</reference>
<dbReference type="OMA" id="MFAMYLD"/>
<organism evidence="3 4">
    <name type="scientific">Tetrahymena thermophila (strain SB210)</name>
    <dbReference type="NCBI Taxonomy" id="312017"/>
    <lineage>
        <taxon>Eukaryota</taxon>
        <taxon>Sar</taxon>
        <taxon>Alveolata</taxon>
        <taxon>Ciliophora</taxon>
        <taxon>Intramacronucleata</taxon>
        <taxon>Oligohymenophorea</taxon>
        <taxon>Hymenostomatida</taxon>
        <taxon>Tetrahymenina</taxon>
        <taxon>Tetrahymenidae</taxon>
        <taxon>Tetrahymena</taxon>
    </lineage>
</organism>
<proteinExistence type="predicted"/>
<dbReference type="KEGG" id="tet:TTHERM_00624900"/>
<feature type="coiled-coil region" evidence="1">
    <location>
        <begin position="233"/>
        <end position="260"/>
    </location>
</feature>
<dbReference type="AlphaFoldDB" id="Q240P2"/>
<dbReference type="InterPro" id="IPR044688">
    <property type="entry name" value="SCI-1-like"/>
</dbReference>
<name>Q240P2_TETTS</name>
<dbReference type="Proteomes" id="UP000009168">
    <property type="component" value="Unassembled WGS sequence"/>
</dbReference>
<dbReference type="STRING" id="312017.Q240P2"/>
<gene>
    <name evidence="3" type="ORF">TTHERM_00624900</name>
</gene>
<keyword evidence="1" id="KW-0175">Coiled coil</keyword>
<dbReference type="OrthoDB" id="2139939at2759"/>
<keyword evidence="4" id="KW-1185">Reference proteome</keyword>
<evidence type="ECO:0000256" key="2">
    <source>
        <dbReference type="SAM" id="MobiDB-lite"/>
    </source>
</evidence>
<dbReference type="EMBL" id="GG662540">
    <property type="protein sequence ID" value="EAS02372.1"/>
    <property type="molecule type" value="Genomic_DNA"/>
</dbReference>
<sequence length="276" mass="33632">MAKSNKISEDDFFIMNKTFSIWLIKKKNKYFDDLSTNKQRKYFKKFVKKWNKQDLSSIYYDEDKLQEKYGQLLKQKSFWKIENDDSQVSKLYKEYQEALNGVNQMYDFKNDETDHKKALRRAIREEQGGDKYDDYQDAKKTRNDVEYDRENKRESKREQDKYERRRERKNQEELLDELVPKKVGKEAILEKKRMINNKINGNRDNTGIDDYDEEFLMGGDSFSKAKAREEDFQRKKQEKVQAHNYEIEQKQNEYKMTEEKAIQSALDKQSYMNRFR</sequence>
<dbReference type="HOGENOM" id="CLU_1010020_0_0_1"/>
<dbReference type="eggNOG" id="ENOG502R2YE">
    <property type="taxonomic scope" value="Eukaryota"/>
</dbReference>
<dbReference type="InParanoid" id="Q240P2"/>
<dbReference type="PANTHER" id="PTHR34117:SF1">
    <property type="entry name" value="STYLE CELL-CYCLE INHIBITOR 1"/>
    <property type="match status" value="1"/>
</dbReference>
<evidence type="ECO:0000313" key="3">
    <source>
        <dbReference type="EMBL" id="EAS02372.1"/>
    </source>
</evidence>
<dbReference type="RefSeq" id="XP_001022617.1">
    <property type="nucleotide sequence ID" value="XM_001022617.3"/>
</dbReference>
<dbReference type="PANTHER" id="PTHR34117">
    <property type="entry name" value="STYLE CELL-CYCLE INHIBITOR 1"/>
    <property type="match status" value="1"/>
</dbReference>
<accession>Q240P2</accession>
<evidence type="ECO:0000313" key="4">
    <source>
        <dbReference type="Proteomes" id="UP000009168"/>
    </source>
</evidence>